<dbReference type="PANTHER" id="PTHR43173">
    <property type="entry name" value="ABC1 FAMILY PROTEIN"/>
    <property type="match status" value="1"/>
</dbReference>
<proteinExistence type="inferred from homology"/>
<reference evidence="3" key="3">
    <citation type="submission" date="2024-01" db="EMBL/GenBank/DDBJ databases">
        <authorList>
            <person name="Coelho M.A."/>
            <person name="David-Palma M."/>
            <person name="Shea T."/>
            <person name="Sun S."/>
            <person name="Cuomo C.A."/>
            <person name="Heitman J."/>
        </authorList>
    </citation>
    <scope>NUCLEOTIDE SEQUENCE</scope>
    <source>
        <strain evidence="3">CBS 7841</strain>
    </source>
</reference>
<dbReference type="RefSeq" id="XP_066067964.1">
    <property type="nucleotide sequence ID" value="XM_066211867.1"/>
</dbReference>
<dbReference type="GO" id="GO:0005743">
    <property type="term" value="C:mitochondrial inner membrane"/>
    <property type="evidence" value="ECO:0007669"/>
    <property type="project" value="TreeGrafter"/>
</dbReference>
<dbReference type="InterPro" id="IPR045307">
    <property type="entry name" value="ADCK1_dom"/>
</dbReference>
<dbReference type="GeneID" id="91086653"/>
<accession>A0A1E3HHQ7</accession>
<dbReference type="Proteomes" id="UP000094043">
    <property type="component" value="Chromosome 3"/>
</dbReference>
<dbReference type="OrthoDB" id="427480at2759"/>
<gene>
    <name evidence="3" type="ORF">L203_102441</name>
</gene>
<dbReference type="InterPro" id="IPR051130">
    <property type="entry name" value="Mito_struct-func_regulator"/>
</dbReference>
<feature type="domain" description="ABC1 atypical kinase-like" evidence="2">
    <location>
        <begin position="236"/>
        <end position="486"/>
    </location>
</feature>
<dbReference type="PANTHER" id="PTHR43173:SF19">
    <property type="entry name" value="AARF DOMAIN-CONTAINING PROTEIN KINASE 1"/>
    <property type="match status" value="1"/>
</dbReference>
<dbReference type="CDD" id="cd13969">
    <property type="entry name" value="ADCK1-like"/>
    <property type="match status" value="1"/>
</dbReference>
<dbReference type="Pfam" id="PF03109">
    <property type="entry name" value="ABC1"/>
    <property type="match status" value="1"/>
</dbReference>
<dbReference type="AlphaFoldDB" id="A0A1E3HHQ7"/>
<evidence type="ECO:0000259" key="2">
    <source>
        <dbReference type="Pfam" id="PF03109"/>
    </source>
</evidence>
<sequence>MIFVLGIAGYFPATRSCQQSIKSICSRPSITSSQHLHVQRLSPKYSAPLRGTLLSPGRYCRRKSGEIRDCCLNNELSNLNISKRSFTSLTTKNSQLSTRTSPLPIWHGFSNQRLRRARNLVAFLTALILLYYIYSPFRHVAIAIVRCARLMQAVLINVWDYKRVFAREKSIGEPGRELTEDELDVKRKARKECHKRSAERMLIALRKNSGIYVKLGQHVAAVQVLPKEWTETMRPLQDQCHPTPVEKTDAMLRDDLGLGINDLFADFAPFPIGVASLAQVHQAVDKKTGRAVAVKIQHADLQEFAAVDMATVNFAIHFVRYVFPDFEFSWLGEEMNEMLPLEMDFRHEATNSKRCMDEFMHLKGKTSLYLPEVLWAEKRCMVMEFIEGARVDDLAYLQKHHIDRNQVSQELSRIFSQMVYLNGHFHADPHHGNILIRPKAPSSHSPYNFDVCLLDHGQYFDIPDDLRVNYAHFWLSLIKPSSRKTVQERRHYAKLVGNIDDDMYPILESAITGQINMANDSNTNDFTNDLRPTSLLDSRTFDKDQIKKLRIAMLERDGLIISIFELLRVVPRRMLMILKLSDLQRSLDQSLATTHGQSRVFVIVARYCAKAVWHADLSAFRQAFSTQGFSLSIVKQLIISFFNYTYWNIGLGVVELGLDVRARSVKMALWMKGLSQGSFQTAEDKMAGLLTEERLMGGTKAI</sequence>
<dbReference type="GO" id="GO:0055088">
    <property type="term" value="P:lipid homeostasis"/>
    <property type="evidence" value="ECO:0007669"/>
    <property type="project" value="TreeGrafter"/>
</dbReference>
<evidence type="ECO:0000256" key="1">
    <source>
        <dbReference type="ARBA" id="ARBA00009670"/>
    </source>
</evidence>
<reference evidence="3" key="2">
    <citation type="journal article" date="2022" name="Elife">
        <title>Obligate sexual reproduction of a homothallic fungus closely related to the Cryptococcus pathogenic species complex.</title>
        <authorList>
            <person name="Passer A.R."/>
            <person name="Clancey S.A."/>
            <person name="Shea T."/>
            <person name="David-Palma M."/>
            <person name="Averette A.F."/>
            <person name="Boekhout T."/>
            <person name="Porcel B.M."/>
            <person name="Nowrousian M."/>
            <person name="Cuomo C.A."/>
            <person name="Sun S."/>
            <person name="Heitman J."/>
            <person name="Coelho M.A."/>
        </authorList>
    </citation>
    <scope>NUCLEOTIDE SEQUENCE</scope>
    <source>
        <strain evidence="3">CBS 7841</strain>
    </source>
</reference>
<dbReference type="InterPro" id="IPR004147">
    <property type="entry name" value="ABC1_dom"/>
</dbReference>
<dbReference type="InterPro" id="IPR011009">
    <property type="entry name" value="Kinase-like_dom_sf"/>
</dbReference>
<dbReference type="SUPFAM" id="SSF56112">
    <property type="entry name" value="Protein kinase-like (PK-like)"/>
    <property type="match status" value="1"/>
</dbReference>
<name>A0A1E3HHQ7_9TREE</name>
<dbReference type="VEuPathDB" id="FungiDB:L203_06514"/>
<dbReference type="EMBL" id="CP143786">
    <property type="protein sequence ID" value="WVN87264.1"/>
    <property type="molecule type" value="Genomic_DNA"/>
</dbReference>
<keyword evidence="4" id="KW-1185">Reference proteome</keyword>
<evidence type="ECO:0000313" key="3">
    <source>
        <dbReference type="EMBL" id="WVN87264.1"/>
    </source>
</evidence>
<comment type="similarity">
    <text evidence="1">Belongs to the protein kinase superfamily. ADCK protein kinase family.</text>
</comment>
<dbReference type="KEGG" id="cdep:91086653"/>
<dbReference type="GO" id="GO:0007005">
    <property type="term" value="P:mitochondrion organization"/>
    <property type="evidence" value="ECO:0007669"/>
    <property type="project" value="TreeGrafter"/>
</dbReference>
<protein>
    <recommendedName>
        <fullName evidence="2">ABC1 atypical kinase-like domain-containing protein</fullName>
    </recommendedName>
</protein>
<evidence type="ECO:0000313" key="4">
    <source>
        <dbReference type="Proteomes" id="UP000094043"/>
    </source>
</evidence>
<organism evidence="3 4">
    <name type="scientific">Cryptococcus depauperatus CBS 7841</name>
    <dbReference type="NCBI Taxonomy" id="1295531"/>
    <lineage>
        <taxon>Eukaryota</taxon>
        <taxon>Fungi</taxon>
        <taxon>Dikarya</taxon>
        <taxon>Basidiomycota</taxon>
        <taxon>Agaricomycotina</taxon>
        <taxon>Tremellomycetes</taxon>
        <taxon>Tremellales</taxon>
        <taxon>Cryptococcaceae</taxon>
        <taxon>Cryptococcus</taxon>
    </lineage>
</organism>
<reference evidence="3" key="1">
    <citation type="submission" date="2016-06" db="EMBL/GenBank/DDBJ databases">
        <authorList>
            <person name="Cuomo C."/>
            <person name="Litvintseva A."/>
            <person name="Heitman J."/>
            <person name="Chen Y."/>
            <person name="Sun S."/>
            <person name="Springer D."/>
            <person name="Dromer F."/>
            <person name="Young S."/>
            <person name="Zeng Q."/>
            <person name="Chapman S."/>
            <person name="Gujja S."/>
            <person name="Saif S."/>
            <person name="Birren B."/>
        </authorList>
    </citation>
    <scope>NUCLEOTIDE SEQUENCE</scope>
    <source>
        <strain evidence="3">CBS 7841</strain>
    </source>
</reference>